<name>A0A2J6TB45_9HELO</name>
<keyword evidence="2" id="KW-1185">Reference proteome</keyword>
<accession>A0A2J6TB45</accession>
<dbReference type="EMBL" id="KZ613791">
    <property type="protein sequence ID" value="PMD60202.1"/>
    <property type="molecule type" value="Genomic_DNA"/>
</dbReference>
<organism evidence="1 2">
    <name type="scientific">Hyaloscypha bicolor E</name>
    <dbReference type="NCBI Taxonomy" id="1095630"/>
    <lineage>
        <taxon>Eukaryota</taxon>
        <taxon>Fungi</taxon>
        <taxon>Dikarya</taxon>
        <taxon>Ascomycota</taxon>
        <taxon>Pezizomycotina</taxon>
        <taxon>Leotiomycetes</taxon>
        <taxon>Helotiales</taxon>
        <taxon>Hyaloscyphaceae</taxon>
        <taxon>Hyaloscypha</taxon>
        <taxon>Hyaloscypha bicolor</taxon>
    </lineage>
</organism>
<dbReference type="GeneID" id="36581339"/>
<reference evidence="1 2" key="1">
    <citation type="submission" date="2016-04" db="EMBL/GenBank/DDBJ databases">
        <title>A degradative enzymes factory behind the ericoid mycorrhizal symbiosis.</title>
        <authorList>
            <consortium name="DOE Joint Genome Institute"/>
            <person name="Martino E."/>
            <person name="Morin E."/>
            <person name="Grelet G."/>
            <person name="Kuo A."/>
            <person name="Kohler A."/>
            <person name="Daghino S."/>
            <person name="Barry K."/>
            <person name="Choi C."/>
            <person name="Cichocki N."/>
            <person name="Clum A."/>
            <person name="Copeland A."/>
            <person name="Hainaut M."/>
            <person name="Haridas S."/>
            <person name="Labutti K."/>
            <person name="Lindquist E."/>
            <person name="Lipzen A."/>
            <person name="Khouja H.-R."/>
            <person name="Murat C."/>
            <person name="Ohm R."/>
            <person name="Olson A."/>
            <person name="Spatafora J."/>
            <person name="Veneault-Fourrey C."/>
            <person name="Henrissat B."/>
            <person name="Grigoriev I."/>
            <person name="Martin F."/>
            <person name="Perotto S."/>
        </authorList>
    </citation>
    <scope>NUCLEOTIDE SEQUENCE [LARGE SCALE GENOMIC DNA]</scope>
    <source>
        <strain evidence="1 2">E</strain>
    </source>
</reference>
<sequence>TRPTSFEEYIRACHTLLSKPLFIQTDKSLSAQGSIASPKNKPCPTLLKPWTDFPVLQQQLFERIYQYIPPDAELFSSTQYLTELGQDICDRPLASKKDLEAYQRLAVERPTTHIISHLQRIEEARHAFYLGEGIIFENHANTLSDSNEEVQQSSNPKQRNADQICVYKEADGTRSLCMVVEYKPSHKLSVFNLRAGL</sequence>
<dbReference type="Proteomes" id="UP000235371">
    <property type="component" value="Unassembled WGS sequence"/>
</dbReference>
<protein>
    <submittedName>
        <fullName evidence="1">Uncharacterized protein</fullName>
    </submittedName>
</protein>
<dbReference type="AlphaFoldDB" id="A0A2J6TB45"/>
<dbReference type="STRING" id="1095630.A0A2J6TB45"/>
<feature type="non-terminal residue" evidence="1">
    <location>
        <position position="1"/>
    </location>
</feature>
<gene>
    <name evidence="1" type="ORF">K444DRAFT_494177</name>
</gene>
<dbReference type="RefSeq" id="XP_024737106.1">
    <property type="nucleotide sequence ID" value="XM_024873259.1"/>
</dbReference>
<dbReference type="OrthoDB" id="3556045at2759"/>
<evidence type="ECO:0000313" key="2">
    <source>
        <dbReference type="Proteomes" id="UP000235371"/>
    </source>
</evidence>
<dbReference type="InParanoid" id="A0A2J6TB45"/>
<proteinExistence type="predicted"/>
<feature type="non-terminal residue" evidence="1">
    <location>
        <position position="197"/>
    </location>
</feature>
<evidence type="ECO:0000313" key="1">
    <source>
        <dbReference type="EMBL" id="PMD60202.1"/>
    </source>
</evidence>